<dbReference type="PANTHER" id="PTHR42919">
    <property type="entry name" value="N-ALPHA-ACETYLTRANSFERASE"/>
    <property type="match status" value="1"/>
</dbReference>
<evidence type="ECO:0000259" key="3">
    <source>
        <dbReference type="PROSITE" id="PS51186"/>
    </source>
</evidence>
<dbReference type="AlphaFoldDB" id="A0A9X2RIC4"/>
<dbReference type="InterPro" id="IPR000182">
    <property type="entry name" value="GNAT_dom"/>
</dbReference>
<keyword evidence="5" id="KW-1185">Reference proteome</keyword>
<dbReference type="EMBL" id="JANIBC010000001">
    <property type="protein sequence ID" value="MCQ8183767.1"/>
    <property type="molecule type" value="Genomic_DNA"/>
</dbReference>
<gene>
    <name evidence="4" type="ORF">NOG11_00035</name>
</gene>
<dbReference type="InterPro" id="IPR051556">
    <property type="entry name" value="N-term/lysine_N-AcTrnsfr"/>
</dbReference>
<reference evidence="4" key="1">
    <citation type="submission" date="2022-07" db="EMBL/GenBank/DDBJ databases">
        <title>Parvularcula maris sp. nov., an algicidal bacterium isolated from seawater.</title>
        <authorList>
            <person name="Li F."/>
        </authorList>
    </citation>
    <scope>NUCLEOTIDE SEQUENCE</scope>
    <source>
        <strain evidence="4">BGMRC 0090</strain>
    </source>
</reference>
<dbReference type="Proteomes" id="UP001142610">
    <property type="component" value="Unassembled WGS sequence"/>
</dbReference>
<feature type="domain" description="N-acetyltransferase" evidence="3">
    <location>
        <begin position="1"/>
        <end position="141"/>
    </location>
</feature>
<dbReference type="Pfam" id="PF00583">
    <property type="entry name" value="Acetyltransf_1"/>
    <property type="match status" value="1"/>
</dbReference>
<accession>A0A9X2RIC4</accession>
<evidence type="ECO:0000256" key="1">
    <source>
        <dbReference type="ARBA" id="ARBA00022679"/>
    </source>
</evidence>
<keyword evidence="1 4" id="KW-0808">Transferase</keyword>
<evidence type="ECO:0000256" key="2">
    <source>
        <dbReference type="ARBA" id="ARBA00023315"/>
    </source>
</evidence>
<name>A0A9X2RIC4_9PROT</name>
<evidence type="ECO:0000313" key="4">
    <source>
        <dbReference type="EMBL" id="MCQ8183767.1"/>
    </source>
</evidence>
<dbReference type="Gene3D" id="3.40.630.30">
    <property type="match status" value="1"/>
</dbReference>
<protein>
    <submittedName>
        <fullName evidence="4">GNAT family N-acetyltransferase</fullName>
        <ecNumber evidence="4">2.3.1.-</ecNumber>
    </submittedName>
</protein>
<keyword evidence="2 4" id="KW-0012">Acyltransferase</keyword>
<evidence type="ECO:0000313" key="5">
    <source>
        <dbReference type="Proteomes" id="UP001142610"/>
    </source>
</evidence>
<dbReference type="PANTHER" id="PTHR42919:SF8">
    <property type="entry name" value="N-ALPHA-ACETYLTRANSFERASE 50"/>
    <property type="match status" value="1"/>
</dbReference>
<dbReference type="GO" id="GO:0016747">
    <property type="term" value="F:acyltransferase activity, transferring groups other than amino-acyl groups"/>
    <property type="evidence" value="ECO:0007669"/>
    <property type="project" value="InterPro"/>
</dbReference>
<sequence length="144" mass="15154">MTIRPMQPGEAALLARIHAAAFPGGGWDEGFFRSAGESAADRVLVEGEPALGLVVVRFLGDEAEILTIAAGRRRQGTGSRLLTGAMAAAKASGAESLFLEVSVANKAALALYDRFGFERVGLRRRYYGNGEDAAVLRRSLSGGT</sequence>
<dbReference type="RefSeq" id="WP_256617571.1">
    <property type="nucleotide sequence ID" value="NZ_JANIBC010000001.1"/>
</dbReference>
<dbReference type="PROSITE" id="PS51186">
    <property type="entry name" value="GNAT"/>
    <property type="match status" value="1"/>
</dbReference>
<organism evidence="4 5">
    <name type="scientific">Parvularcula maris</name>
    <dbReference type="NCBI Taxonomy" id="2965077"/>
    <lineage>
        <taxon>Bacteria</taxon>
        <taxon>Pseudomonadati</taxon>
        <taxon>Pseudomonadota</taxon>
        <taxon>Alphaproteobacteria</taxon>
        <taxon>Parvularculales</taxon>
        <taxon>Parvularculaceae</taxon>
        <taxon>Parvularcula</taxon>
    </lineage>
</organism>
<proteinExistence type="predicted"/>
<comment type="caution">
    <text evidence="4">The sequence shown here is derived from an EMBL/GenBank/DDBJ whole genome shotgun (WGS) entry which is preliminary data.</text>
</comment>
<dbReference type="InterPro" id="IPR016181">
    <property type="entry name" value="Acyl_CoA_acyltransferase"/>
</dbReference>
<dbReference type="SUPFAM" id="SSF55729">
    <property type="entry name" value="Acyl-CoA N-acyltransferases (Nat)"/>
    <property type="match status" value="1"/>
</dbReference>
<dbReference type="EC" id="2.3.1.-" evidence="4"/>